<comment type="caution">
    <text evidence="2">The sequence shown here is derived from an EMBL/GenBank/DDBJ whole genome shotgun (WGS) entry which is preliminary data.</text>
</comment>
<dbReference type="Proteomes" id="UP001589609">
    <property type="component" value="Unassembled WGS sequence"/>
</dbReference>
<accession>A0ABV5WEX3</accession>
<gene>
    <name evidence="2" type="ORF">ACFFMS_10650</name>
</gene>
<keyword evidence="1" id="KW-0175">Coiled coil</keyword>
<evidence type="ECO:0000313" key="3">
    <source>
        <dbReference type="Proteomes" id="UP001589609"/>
    </source>
</evidence>
<protein>
    <submittedName>
        <fullName evidence="2">Uncharacterized protein</fullName>
    </submittedName>
</protein>
<sequence>MSKTLIEQRESVLKDIKKHDRTLQEAKRVLAHLQNADEQNNNRIKDMNKIINFLENELMVKKLAFKLADIQVGMP</sequence>
<reference evidence="2 3" key="1">
    <citation type="submission" date="2024-09" db="EMBL/GenBank/DDBJ databases">
        <authorList>
            <person name="Sun Q."/>
            <person name="Mori K."/>
        </authorList>
    </citation>
    <scope>NUCLEOTIDE SEQUENCE [LARGE SCALE GENOMIC DNA]</scope>
    <source>
        <strain evidence="2 3">JCM 11201</strain>
    </source>
</reference>
<evidence type="ECO:0000313" key="2">
    <source>
        <dbReference type="EMBL" id="MFB9758921.1"/>
    </source>
</evidence>
<organism evidence="2 3">
    <name type="scientific">Ectobacillus funiculus</name>
    <dbReference type="NCBI Taxonomy" id="137993"/>
    <lineage>
        <taxon>Bacteria</taxon>
        <taxon>Bacillati</taxon>
        <taxon>Bacillota</taxon>
        <taxon>Bacilli</taxon>
        <taxon>Bacillales</taxon>
        <taxon>Bacillaceae</taxon>
        <taxon>Ectobacillus</taxon>
    </lineage>
</organism>
<name>A0ABV5WEX3_9BACI</name>
<feature type="coiled-coil region" evidence="1">
    <location>
        <begin position="16"/>
        <end position="43"/>
    </location>
</feature>
<dbReference type="EMBL" id="JBHMAF010000048">
    <property type="protein sequence ID" value="MFB9758921.1"/>
    <property type="molecule type" value="Genomic_DNA"/>
</dbReference>
<evidence type="ECO:0000256" key="1">
    <source>
        <dbReference type="SAM" id="Coils"/>
    </source>
</evidence>
<keyword evidence="3" id="KW-1185">Reference proteome</keyword>
<proteinExistence type="predicted"/>
<dbReference type="RefSeq" id="WP_379949207.1">
    <property type="nucleotide sequence ID" value="NZ_JBHMAF010000048.1"/>
</dbReference>